<evidence type="ECO:0000256" key="5">
    <source>
        <dbReference type="ARBA" id="ARBA00022842"/>
    </source>
</evidence>
<evidence type="ECO:0000256" key="10">
    <source>
        <dbReference type="RuleBase" id="RU366042"/>
    </source>
</evidence>
<accession>A0A0U5C516</accession>
<proteinExistence type="inferred from homology"/>
<evidence type="ECO:0000256" key="6">
    <source>
        <dbReference type="ARBA" id="ARBA00022946"/>
    </source>
</evidence>
<keyword evidence="5 10" id="KW-0460">Magnesium</keyword>
<dbReference type="OrthoDB" id="10251508at2759"/>
<keyword evidence="8 10" id="KW-0406">Ion transport</keyword>
<evidence type="ECO:0000256" key="7">
    <source>
        <dbReference type="ARBA" id="ARBA00022989"/>
    </source>
</evidence>
<sequence length="484" mass="53855">MRGKKHNSVPQAPQRPATEVSLNTMFLCRNQPKGLRKIFPKCMSWTPLVSPPGGVTGGVAPINFASTQSRRTCSGRRHQRTTERSQSIHTAGTAPGLKPPYSERVVDLAVAFSQRPLNGGGTAMHYTDYPDVRREQSRTDRPEVGAMTKLAIADAYGLSRRDLRVFDQPSAGAPHILVRPSSILVHLFDLRAVVRYDHVRLFHITQAHGQEPVAETERARASGNDNGDAKSDSDHCVSRVFTHIMKEGTRNGHHQPGGMETTHYELYALDVALSSVTSVLEAEYLLTQRKVSEALQMTDASTLSGEESTMHSGLRTTLELKRKLTSIEQRARQIQSMSREILNEDEDMASMYLTDKHAGKPHAVHDHQSVEYLFEAYFKASDTIAGQAASLISRIRRTEETVQYTLSVRRNQIMVLEARLEILMLALAGATLVAGWYGMNLVNYSEKSPHAFSVVVLVSCVAVLVSSGWGMRRLWRIRTAQLRT</sequence>
<dbReference type="GO" id="GO:0045016">
    <property type="term" value="P:mitochondrial magnesium ion transmembrane transport"/>
    <property type="evidence" value="ECO:0007669"/>
    <property type="project" value="TreeGrafter"/>
</dbReference>
<keyword evidence="10" id="KW-0999">Mitochondrion inner membrane</keyword>
<reference evidence="13" key="1">
    <citation type="journal article" date="2016" name="Genome Announc.">
        <title>Draft genome sequences of fungus Aspergillus calidoustus.</title>
        <authorList>
            <person name="Horn F."/>
            <person name="Linde J."/>
            <person name="Mattern D.J."/>
            <person name="Walther G."/>
            <person name="Guthke R."/>
            <person name="Scherlach K."/>
            <person name="Martin K."/>
            <person name="Brakhage A.A."/>
            <person name="Petzke L."/>
            <person name="Valiante V."/>
        </authorList>
    </citation>
    <scope>NUCLEOTIDE SEQUENCE [LARGE SCALE GENOMIC DNA]</scope>
    <source>
        <strain evidence="13">SF006504</strain>
    </source>
</reference>
<dbReference type="InterPro" id="IPR039204">
    <property type="entry name" value="MRS2-like"/>
</dbReference>
<evidence type="ECO:0000256" key="3">
    <source>
        <dbReference type="ARBA" id="ARBA00022448"/>
    </source>
</evidence>
<keyword evidence="7 10" id="KW-1133">Transmembrane helix</keyword>
<dbReference type="OMA" id="MEHPIAK"/>
<dbReference type="PANTHER" id="PTHR13890">
    <property type="entry name" value="RNA SPLICING PROTEIN MRS2, MITOCHONDRIAL"/>
    <property type="match status" value="1"/>
</dbReference>
<dbReference type="GO" id="GO:0015095">
    <property type="term" value="F:magnesium ion transmembrane transporter activity"/>
    <property type="evidence" value="ECO:0007669"/>
    <property type="project" value="TreeGrafter"/>
</dbReference>
<name>A0A0U5C516_ASPCI</name>
<keyword evidence="13" id="KW-1185">Reference proteome</keyword>
<evidence type="ECO:0000256" key="8">
    <source>
        <dbReference type="ARBA" id="ARBA00023065"/>
    </source>
</evidence>
<evidence type="ECO:0000256" key="1">
    <source>
        <dbReference type="ARBA" id="ARBA00004141"/>
    </source>
</evidence>
<dbReference type="Proteomes" id="UP000054771">
    <property type="component" value="Unassembled WGS sequence"/>
</dbReference>
<keyword evidence="4 10" id="KW-0812">Transmembrane</keyword>
<feature type="region of interest" description="Disordered" evidence="11">
    <location>
        <begin position="210"/>
        <end position="233"/>
    </location>
</feature>
<dbReference type="Pfam" id="PF22099">
    <property type="entry name" value="MRS2-like"/>
    <property type="match status" value="1"/>
</dbReference>
<dbReference type="CDD" id="cd12823">
    <property type="entry name" value="Mrs2_Mfm1p-like"/>
    <property type="match status" value="1"/>
</dbReference>
<evidence type="ECO:0000313" key="13">
    <source>
        <dbReference type="Proteomes" id="UP000054771"/>
    </source>
</evidence>
<feature type="region of interest" description="Disordered" evidence="11">
    <location>
        <begin position="69"/>
        <end position="97"/>
    </location>
</feature>
<dbReference type="AlphaFoldDB" id="A0A0U5C516"/>
<comment type="similarity">
    <text evidence="2 10">Belongs to the CorA metal ion transporter (MIT) (TC 1.A.35) family.</text>
</comment>
<feature type="transmembrane region" description="Helical" evidence="10">
    <location>
        <begin position="451"/>
        <end position="471"/>
    </location>
</feature>
<evidence type="ECO:0000256" key="2">
    <source>
        <dbReference type="ARBA" id="ARBA00009765"/>
    </source>
</evidence>
<dbReference type="STRING" id="454130.A0A0U5C516"/>
<keyword evidence="3 10" id="KW-0813">Transport</keyword>
<dbReference type="Gene3D" id="1.20.58.340">
    <property type="entry name" value="Magnesium transport protein CorA, transmembrane region"/>
    <property type="match status" value="1"/>
</dbReference>
<dbReference type="GO" id="GO:0005743">
    <property type="term" value="C:mitochondrial inner membrane"/>
    <property type="evidence" value="ECO:0007669"/>
    <property type="project" value="UniProtKB-SubCell"/>
</dbReference>
<dbReference type="Gene3D" id="2.40.128.330">
    <property type="match status" value="1"/>
</dbReference>
<evidence type="ECO:0000256" key="4">
    <source>
        <dbReference type="ARBA" id="ARBA00022692"/>
    </source>
</evidence>
<keyword evidence="10" id="KW-0496">Mitochondrion</keyword>
<protein>
    <recommendedName>
        <fullName evidence="10">Magnesium transporter</fullName>
    </recommendedName>
</protein>
<evidence type="ECO:0000313" key="12">
    <source>
        <dbReference type="EMBL" id="CEL02921.1"/>
    </source>
</evidence>
<gene>
    <name evidence="12" type="ORF">ASPCAL04082</name>
</gene>
<comment type="subcellular location">
    <subcellularLocation>
        <location evidence="1">Membrane</location>
        <topology evidence="1">Multi-pass membrane protein</topology>
    </subcellularLocation>
    <subcellularLocation>
        <location evidence="10">Mitochondrion inner membrane</location>
        <topology evidence="10">Multi-pass membrane protein</topology>
    </subcellularLocation>
</comment>
<dbReference type="PANTHER" id="PTHR13890:SF0">
    <property type="entry name" value="MAGNESIUM TRANSPORTER MRS2 HOMOLOG, MITOCHONDRIAL"/>
    <property type="match status" value="1"/>
</dbReference>
<feature type="transmembrane region" description="Helical" evidence="10">
    <location>
        <begin position="420"/>
        <end position="439"/>
    </location>
</feature>
<dbReference type="EMBL" id="CDMC01000003">
    <property type="protein sequence ID" value="CEL02921.1"/>
    <property type="molecule type" value="Genomic_DNA"/>
</dbReference>
<keyword evidence="6" id="KW-0809">Transit peptide</keyword>
<evidence type="ECO:0000256" key="11">
    <source>
        <dbReference type="SAM" id="MobiDB-lite"/>
    </source>
</evidence>
<keyword evidence="9 10" id="KW-0472">Membrane</keyword>
<organism evidence="12 13">
    <name type="scientific">Aspergillus calidoustus</name>
    <dbReference type="NCBI Taxonomy" id="454130"/>
    <lineage>
        <taxon>Eukaryota</taxon>
        <taxon>Fungi</taxon>
        <taxon>Dikarya</taxon>
        <taxon>Ascomycota</taxon>
        <taxon>Pezizomycotina</taxon>
        <taxon>Eurotiomycetes</taxon>
        <taxon>Eurotiomycetidae</taxon>
        <taxon>Eurotiales</taxon>
        <taxon>Aspergillaceae</taxon>
        <taxon>Aspergillus</taxon>
        <taxon>Aspergillus subgen. Nidulantes</taxon>
    </lineage>
</organism>
<evidence type="ECO:0000256" key="9">
    <source>
        <dbReference type="ARBA" id="ARBA00023136"/>
    </source>
</evidence>